<dbReference type="Proteomes" id="UP000186106">
    <property type="component" value="Unassembled WGS sequence"/>
</dbReference>
<dbReference type="STRING" id="112234.SAMN05421768_103680"/>
<accession>A0A1N7IB44</accession>
<dbReference type="OrthoDB" id="6631788at2"/>
<dbReference type="EMBL" id="CP033926">
    <property type="protein sequence ID" value="AZB01280.1"/>
    <property type="molecule type" value="Genomic_DNA"/>
</dbReference>
<dbReference type="InterPro" id="IPR044925">
    <property type="entry name" value="His-Me_finger_sf"/>
</dbReference>
<evidence type="ECO:0000313" key="5">
    <source>
        <dbReference type="Proteomes" id="UP000279541"/>
    </source>
</evidence>
<protein>
    <submittedName>
        <fullName evidence="3">NUMOD4 motif-containing protein</fullName>
    </submittedName>
</protein>
<dbReference type="InterPro" id="IPR010902">
    <property type="entry name" value="NUMOD4"/>
</dbReference>
<organism evidence="3 4">
    <name type="scientific">Chryseobacterium joostei</name>
    <dbReference type="NCBI Taxonomy" id="112234"/>
    <lineage>
        <taxon>Bacteria</taxon>
        <taxon>Pseudomonadati</taxon>
        <taxon>Bacteroidota</taxon>
        <taxon>Flavobacteriia</taxon>
        <taxon>Flavobacteriales</taxon>
        <taxon>Weeksellaceae</taxon>
        <taxon>Chryseobacterium group</taxon>
        <taxon>Chryseobacterium</taxon>
    </lineage>
</organism>
<name>A0A1N7IB44_9FLAO</name>
<sequence>MAEGVGISNTLNRGINDLPGEIWEDVPGYNGKYQVSQYSRVKSLIKKNPVILKKSLSDGKHKVVLIGKYGRLISECVDRLCASVHLRPPLENEVICHKDGNKLNTIVGNLKWITWQESRQKTILHYRSRNIRFNSGSENGRAVINEAIARGIREERNKGFTYSQIALKYKVSVGIVQRVVQNRTWKTH</sequence>
<keyword evidence="5" id="KW-1185">Reference proteome</keyword>
<evidence type="ECO:0000313" key="3">
    <source>
        <dbReference type="EMBL" id="SIS34277.1"/>
    </source>
</evidence>
<dbReference type="GO" id="GO:0016788">
    <property type="term" value="F:hydrolase activity, acting on ester bonds"/>
    <property type="evidence" value="ECO:0007669"/>
    <property type="project" value="InterPro"/>
</dbReference>
<dbReference type="Gene3D" id="3.90.75.20">
    <property type="match status" value="1"/>
</dbReference>
<dbReference type="SUPFAM" id="SSF54060">
    <property type="entry name" value="His-Me finger endonucleases"/>
    <property type="match status" value="1"/>
</dbReference>
<feature type="domain" description="NUMOD4" evidence="1">
    <location>
        <begin position="21"/>
        <end position="63"/>
    </location>
</feature>
<dbReference type="KEGG" id="cjt:EG359_17400"/>
<reference evidence="2 5" key="2">
    <citation type="submission" date="2018-11" db="EMBL/GenBank/DDBJ databases">
        <title>Proposal to divide the Flavobacteriaceae and reorganize its genera based on Amino Acid Identity values calculated from whole genome sequences.</title>
        <authorList>
            <person name="Nicholson A.C."/>
            <person name="Gulvik C.A."/>
            <person name="Whitney A.M."/>
            <person name="Humrighouse B.W."/>
            <person name="Bell M."/>
            <person name="Holmes B."/>
            <person name="Steigerwalt A.G."/>
            <person name="Villarma A."/>
            <person name="Sheth M."/>
            <person name="Batra D."/>
            <person name="Pryor J."/>
            <person name="Bernardet J.-F."/>
            <person name="Hugo C."/>
            <person name="Kampfer P."/>
            <person name="Newman J."/>
            <person name="McQuiston J.R."/>
        </authorList>
    </citation>
    <scope>NUCLEOTIDE SEQUENCE [LARGE SCALE GENOMIC DNA]</scope>
    <source>
        <strain evidence="2 5">DSM 16927</strain>
    </source>
</reference>
<evidence type="ECO:0000259" key="1">
    <source>
        <dbReference type="Pfam" id="PF07463"/>
    </source>
</evidence>
<evidence type="ECO:0000313" key="2">
    <source>
        <dbReference type="EMBL" id="AZB01280.1"/>
    </source>
</evidence>
<dbReference type="AlphaFoldDB" id="A0A1N7IB44"/>
<gene>
    <name evidence="2" type="ORF">EG359_17400</name>
    <name evidence="3" type="ORF">SAMN05421768_103680</name>
</gene>
<reference evidence="3 4" key="1">
    <citation type="submission" date="2017-01" db="EMBL/GenBank/DDBJ databases">
        <authorList>
            <person name="Mah S.A."/>
            <person name="Swanson W.J."/>
            <person name="Moy G.W."/>
            <person name="Vacquier V.D."/>
        </authorList>
    </citation>
    <scope>NUCLEOTIDE SEQUENCE [LARGE SCALE GENOMIC DNA]</scope>
    <source>
        <strain evidence="3 4">DSM 16927</strain>
    </source>
</reference>
<dbReference type="EMBL" id="FTNZ01000003">
    <property type="protein sequence ID" value="SIS34277.1"/>
    <property type="molecule type" value="Genomic_DNA"/>
</dbReference>
<dbReference type="Proteomes" id="UP000279541">
    <property type="component" value="Chromosome"/>
</dbReference>
<dbReference type="Pfam" id="PF07463">
    <property type="entry name" value="NUMOD4"/>
    <property type="match status" value="1"/>
</dbReference>
<proteinExistence type="predicted"/>
<dbReference type="RefSeq" id="WP_076353351.1">
    <property type="nucleotide sequence ID" value="NZ_CP033926.1"/>
</dbReference>
<evidence type="ECO:0000313" key="4">
    <source>
        <dbReference type="Proteomes" id="UP000186106"/>
    </source>
</evidence>